<evidence type="ECO:0000313" key="7">
    <source>
        <dbReference type="Proteomes" id="UP001595872"/>
    </source>
</evidence>
<comment type="caution">
    <text evidence="6">The sequence shown here is derived from an EMBL/GenBank/DDBJ whole genome shotgun (WGS) entry which is preliminary data.</text>
</comment>
<accession>A0ABV9TR38</accession>
<dbReference type="SUPFAM" id="SSF48498">
    <property type="entry name" value="Tetracyclin repressor-like, C-terminal domain"/>
    <property type="match status" value="1"/>
</dbReference>
<keyword evidence="2 4" id="KW-0238">DNA-binding</keyword>
<reference evidence="7" key="1">
    <citation type="journal article" date="2019" name="Int. J. Syst. Evol. Microbiol.">
        <title>The Global Catalogue of Microorganisms (GCM) 10K type strain sequencing project: providing services to taxonomists for standard genome sequencing and annotation.</title>
        <authorList>
            <consortium name="The Broad Institute Genomics Platform"/>
            <consortium name="The Broad Institute Genome Sequencing Center for Infectious Disease"/>
            <person name="Wu L."/>
            <person name="Ma J."/>
        </authorList>
    </citation>
    <scope>NUCLEOTIDE SEQUENCE [LARGE SCALE GENOMIC DNA]</scope>
    <source>
        <strain evidence="7">KLKA75</strain>
    </source>
</reference>
<keyword evidence="3" id="KW-0804">Transcription</keyword>
<gene>
    <name evidence="6" type="ORF">ACFPCY_01965</name>
</gene>
<dbReference type="RefSeq" id="WP_378251797.1">
    <property type="nucleotide sequence ID" value="NZ_JBHSIT010000001.1"/>
</dbReference>
<dbReference type="InterPro" id="IPR009057">
    <property type="entry name" value="Homeodomain-like_sf"/>
</dbReference>
<evidence type="ECO:0000256" key="4">
    <source>
        <dbReference type="PROSITE-ProRule" id="PRU00335"/>
    </source>
</evidence>
<dbReference type="Gene3D" id="1.10.357.10">
    <property type="entry name" value="Tetracycline Repressor, domain 2"/>
    <property type="match status" value="1"/>
</dbReference>
<evidence type="ECO:0000256" key="2">
    <source>
        <dbReference type="ARBA" id="ARBA00023125"/>
    </source>
</evidence>
<evidence type="ECO:0000256" key="1">
    <source>
        <dbReference type="ARBA" id="ARBA00023015"/>
    </source>
</evidence>
<evidence type="ECO:0000256" key="3">
    <source>
        <dbReference type="ARBA" id="ARBA00023163"/>
    </source>
</evidence>
<feature type="DNA-binding region" description="H-T-H motif" evidence="4">
    <location>
        <begin position="30"/>
        <end position="49"/>
    </location>
</feature>
<dbReference type="SUPFAM" id="SSF46689">
    <property type="entry name" value="Homeodomain-like"/>
    <property type="match status" value="1"/>
</dbReference>
<evidence type="ECO:0000313" key="6">
    <source>
        <dbReference type="EMBL" id="MFC4906074.1"/>
    </source>
</evidence>
<dbReference type="InterPro" id="IPR011075">
    <property type="entry name" value="TetR_C"/>
</dbReference>
<sequence length="195" mass="21223">MSEENTPPARRRILDAADELFYARGINSTGVDAVIEAAGVARMTFYKHFGGKQALIMAYLEGRETRWQLRLQRAIDDAGDDPRARLLAVFDALKGWAESQSRFRGCSFVNALAELAEPDHPARAVVHAYKAALRDCVEQLARESGAADPGLLTDQLLLVYEGAISTNSLRNVEAAVDKAHFTAQQLINAAVPVAG</sequence>
<dbReference type="Pfam" id="PF00440">
    <property type="entry name" value="TetR_N"/>
    <property type="match status" value="1"/>
</dbReference>
<dbReference type="Proteomes" id="UP001595872">
    <property type="component" value="Unassembled WGS sequence"/>
</dbReference>
<keyword evidence="7" id="KW-1185">Reference proteome</keyword>
<dbReference type="EMBL" id="JBHSIT010000001">
    <property type="protein sequence ID" value="MFC4906074.1"/>
    <property type="molecule type" value="Genomic_DNA"/>
</dbReference>
<keyword evidence="1" id="KW-0805">Transcription regulation</keyword>
<feature type="domain" description="HTH tetR-type" evidence="5">
    <location>
        <begin position="7"/>
        <end position="67"/>
    </location>
</feature>
<protein>
    <submittedName>
        <fullName evidence="6">TetR/AcrR family transcriptional regulator</fullName>
    </submittedName>
</protein>
<name>A0ABV9TR38_9ACTN</name>
<dbReference type="InterPro" id="IPR001647">
    <property type="entry name" value="HTH_TetR"/>
</dbReference>
<dbReference type="Pfam" id="PF16925">
    <property type="entry name" value="TetR_C_13"/>
    <property type="match status" value="1"/>
</dbReference>
<evidence type="ECO:0000259" key="5">
    <source>
        <dbReference type="PROSITE" id="PS50977"/>
    </source>
</evidence>
<proteinExistence type="predicted"/>
<organism evidence="6 7">
    <name type="scientific">Actinomadura gamaensis</name>
    <dbReference type="NCBI Taxonomy" id="1763541"/>
    <lineage>
        <taxon>Bacteria</taxon>
        <taxon>Bacillati</taxon>
        <taxon>Actinomycetota</taxon>
        <taxon>Actinomycetes</taxon>
        <taxon>Streptosporangiales</taxon>
        <taxon>Thermomonosporaceae</taxon>
        <taxon>Actinomadura</taxon>
    </lineage>
</organism>
<dbReference type="PANTHER" id="PTHR47506">
    <property type="entry name" value="TRANSCRIPTIONAL REGULATORY PROTEIN"/>
    <property type="match status" value="1"/>
</dbReference>
<dbReference type="PANTHER" id="PTHR47506:SF1">
    <property type="entry name" value="HTH-TYPE TRANSCRIPTIONAL REGULATOR YJDC"/>
    <property type="match status" value="1"/>
</dbReference>
<dbReference type="InterPro" id="IPR036271">
    <property type="entry name" value="Tet_transcr_reg_TetR-rel_C_sf"/>
</dbReference>
<dbReference type="PROSITE" id="PS50977">
    <property type="entry name" value="HTH_TETR_2"/>
    <property type="match status" value="1"/>
</dbReference>
<dbReference type="PRINTS" id="PR00455">
    <property type="entry name" value="HTHTETR"/>
</dbReference>